<proteinExistence type="predicted"/>
<dbReference type="AlphaFoldDB" id="A0A9D4JP11"/>
<name>A0A9D4JP11_DREPO</name>
<reference evidence="1" key="2">
    <citation type="submission" date="2020-11" db="EMBL/GenBank/DDBJ databases">
        <authorList>
            <person name="McCartney M.A."/>
            <person name="Auch B."/>
            <person name="Kono T."/>
            <person name="Mallez S."/>
            <person name="Becker A."/>
            <person name="Gohl D.M."/>
            <person name="Silverstein K.A.T."/>
            <person name="Koren S."/>
            <person name="Bechman K.B."/>
            <person name="Herman A."/>
            <person name="Abrahante J.E."/>
            <person name="Garbe J."/>
        </authorList>
    </citation>
    <scope>NUCLEOTIDE SEQUENCE</scope>
    <source>
        <strain evidence="1">Duluth1</strain>
        <tissue evidence="1">Whole animal</tissue>
    </source>
</reference>
<dbReference type="Proteomes" id="UP000828390">
    <property type="component" value="Unassembled WGS sequence"/>
</dbReference>
<keyword evidence="2" id="KW-1185">Reference proteome</keyword>
<evidence type="ECO:0000313" key="2">
    <source>
        <dbReference type="Proteomes" id="UP000828390"/>
    </source>
</evidence>
<evidence type="ECO:0000313" key="1">
    <source>
        <dbReference type="EMBL" id="KAH3819186.1"/>
    </source>
</evidence>
<protein>
    <submittedName>
        <fullName evidence="1">Uncharacterized protein</fullName>
    </submittedName>
</protein>
<organism evidence="1 2">
    <name type="scientific">Dreissena polymorpha</name>
    <name type="common">Zebra mussel</name>
    <name type="synonym">Mytilus polymorpha</name>
    <dbReference type="NCBI Taxonomy" id="45954"/>
    <lineage>
        <taxon>Eukaryota</taxon>
        <taxon>Metazoa</taxon>
        <taxon>Spiralia</taxon>
        <taxon>Lophotrochozoa</taxon>
        <taxon>Mollusca</taxon>
        <taxon>Bivalvia</taxon>
        <taxon>Autobranchia</taxon>
        <taxon>Heteroconchia</taxon>
        <taxon>Euheterodonta</taxon>
        <taxon>Imparidentia</taxon>
        <taxon>Neoheterodontei</taxon>
        <taxon>Myida</taxon>
        <taxon>Dreissenoidea</taxon>
        <taxon>Dreissenidae</taxon>
        <taxon>Dreissena</taxon>
    </lineage>
</organism>
<accession>A0A9D4JP11</accession>
<dbReference type="EMBL" id="JAIWYP010000005">
    <property type="protein sequence ID" value="KAH3819186.1"/>
    <property type="molecule type" value="Genomic_DNA"/>
</dbReference>
<gene>
    <name evidence="1" type="ORF">DPMN_120919</name>
</gene>
<reference evidence="1" key="1">
    <citation type="journal article" date="2019" name="bioRxiv">
        <title>The Genome of the Zebra Mussel, Dreissena polymorpha: A Resource for Invasive Species Research.</title>
        <authorList>
            <person name="McCartney M.A."/>
            <person name="Auch B."/>
            <person name="Kono T."/>
            <person name="Mallez S."/>
            <person name="Zhang Y."/>
            <person name="Obille A."/>
            <person name="Becker A."/>
            <person name="Abrahante J.E."/>
            <person name="Garbe J."/>
            <person name="Badalamenti J.P."/>
            <person name="Herman A."/>
            <person name="Mangelson H."/>
            <person name="Liachko I."/>
            <person name="Sullivan S."/>
            <person name="Sone E.D."/>
            <person name="Koren S."/>
            <person name="Silverstein K.A.T."/>
            <person name="Beckman K.B."/>
            <person name="Gohl D.M."/>
        </authorList>
    </citation>
    <scope>NUCLEOTIDE SEQUENCE</scope>
    <source>
        <strain evidence="1">Duluth1</strain>
        <tissue evidence="1">Whole animal</tissue>
    </source>
</reference>
<sequence length="89" mass="9976">METIQGVWKIHHGHVTALSKSDKFIFVGGETSPLTFTKRGMQFWPLMTARLCASRARMCRAPTVPSTISSMRTLSTQPEPWSLALIEAR</sequence>
<comment type="caution">
    <text evidence="1">The sequence shown here is derived from an EMBL/GenBank/DDBJ whole genome shotgun (WGS) entry which is preliminary data.</text>
</comment>